<dbReference type="InterPro" id="IPR046497">
    <property type="entry name" value="DUF6590"/>
</dbReference>
<sequence length="203" mass="23069">MIPHTATINLAPERLQTEEELYESLDPSYSIRLGYKARQFFVKGRVFAMLYSEAASDTLARRNNDNDAFSVLRYRERAFSQIRRFVIVSATKPDFVYACAISTYSGKGTAKPGVIPSEHSAVYLTGTEPSYVTGERESGLRKYPIAITPAEQGMIMSPFSRLQYSKMFTVEKTVEVKDIGRVIPEDMSKLLKYWKEELYSSVN</sequence>
<name>A0A6A6SHJ2_9PLEO</name>
<dbReference type="Pfam" id="PF20233">
    <property type="entry name" value="DUF6590"/>
    <property type="match status" value="1"/>
</dbReference>
<dbReference type="Proteomes" id="UP000799753">
    <property type="component" value="Unassembled WGS sequence"/>
</dbReference>
<dbReference type="PANTHER" id="PTHR35391:SF5">
    <property type="entry name" value="DUF6590 DOMAIN-CONTAINING PROTEIN"/>
    <property type="match status" value="1"/>
</dbReference>
<dbReference type="AlphaFoldDB" id="A0A6A6SHJ2"/>
<protein>
    <recommendedName>
        <fullName evidence="1">DUF6590 domain-containing protein</fullName>
    </recommendedName>
</protein>
<dbReference type="PANTHER" id="PTHR35391">
    <property type="entry name" value="C2H2-TYPE DOMAIN-CONTAINING PROTEIN-RELATED"/>
    <property type="match status" value="1"/>
</dbReference>
<organism evidence="2 3">
    <name type="scientific">Massarina eburnea CBS 473.64</name>
    <dbReference type="NCBI Taxonomy" id="1395130"/>
    <lineage>
        <taxon>Eukaryota</taxon>
        <taxon>Fungi</taxon>
        <taxon>Dikarya</taxon>
        <taxon>Ascomycota</taxon>
        <taxon>Pezizomycotina</taxon>
        <taxon>Dothideomycetes</taxon>
        <taxon>Pleosporomycetidae</taxon>
        <taxon>Pleosporales</taxon>
        <taxon>Massarineae</taxon>
        <taxon>Massarinaceae</taxon>
        <taxon>Massarina</taxon>
    </lineage>
</organism>
<accession>A0A6A6SHJ2</accession>
<feature type="domain" description="DUF6590" evidence="1">
    <location>
        <begin position="38"/>
        <end position="191"/>
    </location>
</feature>
<keyword evidence="3" id="KW-1185">Reference proteome</keyword>
<proteinExistence type="predicted"/>
<dbReference type="EMBL" id="MU006776">
    <property type="protein sequence ID" value="KAF2646173.1"/>
    <property type="molecule type" value="Genomic_DNA"/>
</dbReference>
<dbReference type="OrthoDB" id="3559580at2759"/>
<reference evidence="2" key="1">
    <citation type="journal article" date="2020" name="Stud. Mycol.">
        <title>101 Dothideomycetes genomes: a test case for predicting lifestyles and emergence of pathogens.</title>
        <authorList>
            <person name="Haridas S."/>
            <person name="Albert R."/>
            <person name="Binder M."/>
            <person name="Bloem J."/>
            <person name="Labutti K."/>
            <person name="Salamov A."/>
            <person name="Andreopoulos B."/>
            <person name="Baker S."/>
            <person name="Barry K."/>
            <person name="Bills G."/>
            <person name="Bluhm B."/>
            <person name="Cannon C."/>
            <person name="Castanera R."/>
            <person name="Culley D."/>
            <person name="Daum C."/>
            <person name="Ezra D."/>
            <person name="Gonzalez J."/>
            <person name="Henrissat B."/>
            <person name="Kuo A."/>
            <person name="Liang C."/>
            <person name="Lipzen A."/>
            <person name="Lutzoni F."/>
            <person name="Magnuson J."/>
            <person name="Mondo S."/>
            <person name="Nolan M."/>
            <person name="Ohm R."/>
            <person name="Pangilinan J."/>
            <person name="Park H.-J."/>
            <person name="Ramirez L."/>
            <person name="Alfaro M."/>
            <person name="Sun H."/>
            <person name="Tritt A."/>
            <person name="Yoshinaga Y."/>
            <person name="Zwiers L.-H."/>
            <person name="Turgeon B."/>
            <person name="Goodwin S."/>
            <person name="Spatafora J."/>
            <person name="Crous P."/>
            <person name="Grigoriev I."/>
        </authorList>
    </citation>
    <scope>NUCLEOTIDE SEQUENCE</scope>
    <source>
        <strain evidence="2">CBS 473.64</strain>
    </source>
</reference>
<evidence type="ECO:0000259" key="1">
    <source>
        <dbReference type="Pfam" id="PF20233"/>
    </source>
</evidence>
<gene>
    <name evidence="2" type="ORF">P280DRAFT_3310</name>
</gene>
<evidence type="ECO:0000313" key="3">
    <source>
        <dbReference type="Proteomes" id="UP000799753"/>
    </source>
</evidence>
<evidence type="ECO:0000313" key="2">
    <source>
        <dbReference type="EMBL" id="KAF2646173.1"/>
    </source>
</evidence>